<dbReference type="RefSeq" id="WP_105046164.1">
    <property type="nucleotide sequence ID" value="NZ_CP150662.1"/>
</dbReference>
<dbReference type="AlphaFoldDB" id="A0A2S7WBM2"/>
<reference evidence="1 2" key="1">
    <citation type="submission" date="2016-12" db="EMBL/GenBank/DDBJ databases">
        <title>Trade-off between light-utilization and light-protection in marine flavobacteria.</title>
        <authorList>
            <person name="Kumagai Y."/>
            <person name="Yoshizawa S."/>
            <person name="Kogure K."/>
            <person name="Iwasaki W."/>
        </authorList>
    </citation>
    <scope>NUCLEOTIDE SEQUENCE [LARGE SCALE GENOMIC DNA]</scope>
    <source>
        <strain evidence="1 2">KCTC 22729</strain>
    </source>
</reference>
<evidence type="ECO:0000313" key="1">
    <source>
        <dbReference type="EMBL" id="PQJ75023.1"/>
    </source>
</evidence>
<accession>A0A2S7WBM2</accession>
<gene>
    <name evidence="1" type="ORF">BTO13_07075</name>
</gene>
<keyword evidence="2" id="KW-1185">Reference proteome</keyword>
<comment type="caution">
    <text evidence="1">The sequence shown here is derived from an EMBL/GenBank/DDBJ whole genome shotgun (WGS) entry which is preliminary data.</text>
</comment>
<dbReference type="Proteomes" id="UP000237608">
    <property type="component" value="Unassembled WGS sequence"/>
</dbReference>
<name>A0A2S7WBM2_9FLAO</name>
<sequence length="352" mass="37365">MKKYTLIFIGVFVLSTNTKAQDGFENILLAEGSDVNKIMQGYFAPAMEGFIYGMNNGWAHTAKVHKVLGFDLTLGLSASMVPSEKEIFSLSGLTSISGASTAPSFAGVGTQTNLTVTRTVTIQNPNSPAFGQSQVVTAGLTLPGGIKDDLPLNAIPAPIAQLNVGLPWKLEGMLRIVPKIDLGDDGGQVNMLGLGLKKEITSWFGPMEKTPLHVALLAAYTTMGVTYGIENQNSGSLIINNASAEFELKAFTVQALASLNFPIINLFGGIGYSSGSSSYRMPGTYQGNYNYTVGGQQYTETINLSAPNLDFSASGFTTSVGARLSLGFFKIFASYTLQEYNALNAGIAISIR</sequence>
<dbReference type="OrthoDB" id="9775382at2"/>
<evidence type="ECO:0000313" key="2">
    <source>
        <dbReference type="Proteomes" id="UP000237608"/>
    </source>
</evidence>
<protein>
    <submittedName>
        <fullName evidence="1">Uncharacterized protein</fullName>
    </submittedName>
</protein>
<dbReference type="Pfam" id="PF20230">
    <property type="entry name" value="DUF6588"/>
    <property type="match status" value="1"/>
</dbReference>
<dbReference type="InterPro" id="IPR046495">
    <property type="entry name" value="DUF6588"/>
</dbReference>
<proteinExistence type="predicted"/>
<dbReference type="EMBL" id="MSCL01000001">
    <property type="protein sequence ID" value="PQJ75023.1"/>
    <property type="molecule type" value="Genomic_DNA"/>
</dbReference>
<organism evidence="1 2">
    <name type="scientific">Polaribacter gangjinensis</name>
    <dbReference type="NCBI Taxonomy" id="574710"/>
    <lineage>
        <taxon>Bacteria</taxon>
        <taxon>Pseudomonadati</taxon>
        <taxon>Bacteroidota</taxon>
        <taxon>Flavobacteriia</taxon>
        <taxon>Flavobacteriales</taxon>
        <taxon>Flavobacteriaceae</taxon>
    </lineage>
</organism>